<feature type="region of interest" description="Disordered" evidence="1">
    <location>
        <begin position="214"/>
        <end position="246"/>
    </location>
</feature>
<dbReference type="EMBL" id="UOFU01000194">
    <property type="protein sequence ID" value="VAX00151.1"/>
    <property type="molecule type" value="Genomic_DNA"/>
</dbReference>
<evidence type="ECO:0000313" key="3">
    <source>
        <dbReference type="EMBL" id="VAX00151.1"/>
    </source>
</evidence>
<evidence type="ECO:0000259" key="2">
    <source>
        <dbReference type="Pfam" id="PF03781"/>
    </source>
</evidence>
<dbReference type="InterPro" id="IPR016187">
    <property type="entry name" value="CTDL_fold"/>
</dbReference>
<dbReference type="PANTHER" id="PTHR23150">
    <property type="entry name" value="SULFATASE MODIFYING FACTOR 1, 2"/>
    <property type="match status" value="1"/>
</dbReference>
<feature type="domain" description="Sulfatase-modifying factor enzyme-like" evidence="2">
    <location>
        <begin position="41"/>
        <end position="243"/>
    </location>
</feature>
<dbReference type="PANTHER" id="PTHR23150:SF19">
    <property type="entry name" value="FORMYLGLYCINE-GENERATING ENZYME"/>
    <property type="match status" value="1"/>
</dbReference>
<organism evidence="3">
    <name type="scientific">hydrothermal vent metagenome</name>
    <dbReference type="NCBI Taxonomy" id="652676"/>
    <lineage>
        <taxon>unclassified sequences</taxon>
        <taxon>metagenomes</taxon>
        <taxon>ecological metagenomes</taxon>
    </lineage>
</organism>
<accession>A0A3B1AEQ0</accession>
<reference evidence="3" key="1">
    <citation type="submission" date="2018-06" db="EMBL/GenBank/DDBJ databases">
        <authorList>
            <person name="Zhirakovskaya E."/>
        </authorList>
    </citation>
    <scope>NUCLEOTIDE SEQUENCE</scope>
</reference>
<evidence type="ECO:0000256" key="1">
    <source>
        <dbReference type="SAM" id="MobiDB-lite"/>
    </source>
</evidence>
<feature type="non-terminal residue" evidence="3">
    <location>
        <position position="246"/>
    </location>
</feature>
<dbReference type="Pfam" id="PF03781">
    <property type="entry name" value="FGE-sulfatase"/>
    <property type="match status" value="1"/>
</dbReference>
<sequence>MFSAKNFPCGRVCGVLFLLLAGLGLSACNEPGTSPSTAAPQDDMVLIPAGPFIMGSDKTDDIGKQDEYGLVKPLYLDEHPQRTVELPAYWIDKYEVSHRQYRLFIQARKVPEPFEWSQNGYNLREDRLRASDLKSLRWIATEYFKLDIDTRRSGRAELLRLMLADQQAKDVLPVTGVTWFEANRYCHWAGKRLPNEAEWEKAARGSDGREFPWGNDWDAGLANTGDNEDWDEGMAPVGYYDKNRSP</sequence>
<dbReference type="PROSITE" id="PS51257">
    <property type="entry name" value="PROKAR_LIPOPROTEIN"/>
    <property type="match status" value="1"/>
</dbReference>
<proteinExistence type="predicted"/>
<dbReference type="InterPro" id="IPR005532">
    <property type="entry name" value="SUMF_dom"/>
</dbReference>
<dbReference type="Gene3D" id="3.90.1580.10">
    <property type="entry name" value="paralog of FGE (formylglycine-generating enzyme)"/>
    <property type="match status" value="1"/>
</dbReference>
<dbReference type="GO" id="GO:0120147">
    <property type="term" value="F:formylglycine-generating oxidase activity"/>
    <property type="evidence" value="ECO:0007669"/>
    <property type="project" value="TreeGrafter"/>
</dbReference>
<dbReference type="InterPro" id="IPR051043">
    <property type="entry name" value="Sulfatase_Mod_Factor_Kinase"/>
</dbReference>
<dbReference type="SUPFAM" id="SSF56436">
    <property type="entry name" value="C-type lectin-like"/>
    <property type="match status" value="1"/>
</dbReference>
<dbReference type="InterPro" id="IPR042095">
    <property type="entry name" value="SUMF_sf"/>
</dbReference>
<dbReference type="AlphaFoldDB" id="A0A3B1AEQ0"/>
<gene>
    <name evidence="3" type="ORF">MNBD_GAMMA20-1126</name>
</gene>
<protein>
    <recommendedName>
        <fullName evidence="2">Sulfatase-modifying factor enzyme-like domain-containing protein</fullName>
    </recommendedName>
</protein>
<name>A0A3B1AEQ0_9ZZZZ</name>